<dbReference type="EMBL" id="LUGH01002418">
    <property type="protein sequence ID" value="OBZ80208.1"/>
    <property type="molecule type" value="Genomic_DNA"/>
</dbReference>
<protein>
    <submittedName>
        <fullName evidence="1">Uncharacterized protein</fullName>
    </submittedName>
</protein>
<dbReference type="STRING" id="101091.A0A1C7MTQ8"/>
<dbReference type="AlphaFoldDB" id="A0A1C7MTQ8"/>
<dbReference type="OrthoDB" id="10004862at2759"/>
<organism evidence="1 2">
    <name type="scientific">Choanephora cucurbitarum</name>
    <dbReference type="NCBI Taxonomy" id="101091"/>
    <lineage>
        <taxon>Eukaryota</taxon>
        <taxon>Fungi</taxon>
        <taxon>Fungi incertae sedis</taxon>
        <taxon>Mucoromycota</taxon>
        <taxon>Mucoromycotina</taxon>
        <taxon>Mucoromycetes</taxon>
        <taxon>Mucorales</taxon>
        <taxon>Mucorineae</taxon>
        <taxon>Choanephoraceae</taxon>
        <taxon>Choanephoroideae</taxon>
        <taxon>Choanephora</taxon>
    </lineage>
</organism>
<evidence type="ECO:0000313" key="2">
    <source>
        <dbReference type="Proteomes" id="UP000093000"/>
    </source>
</evidence>
<evidence type="ECO:0000313" key="1">
    <source>
        <dbReference type="EMBL" id="OBZ80208.1"/>
    </source>
</evidence>
<dbReference type="Proteomes" id="UP000093000">
    <property type="component" value="Unassembled WGS sequence"/>
</dbReference>
<comment type="caution">
    <text evidence="1">The sequence shown here is derived from an EMBL/GenBank/DDBJ whole genome shotgun (WGS) entry which is preliminary data.</text>
</comment>
<gene>
    <name evidence="1" type="ORF">A0J61_11743</name>
</gene>
<sequence length="145" mass="16394">VFSATSLYKASSRASNGHVDLDWFLAGGQLLEATLAIKQLIRPDHLEDWLNLQCLNLQCLNTLCTYVVQGRPFNHQHHLLMPDIESCRMAILESSDPQLMLALASLLKVMVHYPQWDSICLENASLLTLFSKDGTWIKQGLGWTR</sequence>
<accession>A0A1C7MTQ8</accession>
<feature type="non-terminal residue" evidence="1">
    <location>
        <position position="1"/>
    </location>
</feature>
<proteinExistence type="predicted"/>
<reference evidence="1 2" key="1">
    <citation type="submission" date="2016-03" db="EMBL/GenBank/DDBJ databases">
        <title>Choanephora cucurbitarum.</title>
        <authorList>
            <person name="Min B."/>
            <person name="Park H."/>
            <person name="Park J.-H."/>
            <person name="Shin H.-D."/>
            <person name="Choi I.-G."/>
        </authorList>
    </citation>
    <scope>NUCLEOTIDE SEQUENCE [LARGE SCALE GENOMIC DNA]</scope>
    <source>
        <strain evidence="1 2">KUS-F28377</strain>
    </source>
</reference>
<keyword evidence="2" id="KW-1185">Reference proteome</keyword>
<dbReference type="InParanoid" id="A0A1C7MTQ8"/>
<name>A0A1C7MTQ8_9FUNG</name>